<keyword evidence="2" id="KW-1185">Reference proteome</keyword>
<dbReference type="Proteomes" id="UP000234275">
    <property type="component" value="Unassembled WGS sequence"/>
</dbReference>
<dbReference type="GeneID" id="36557849"/>
<evidence type="ECO:0000313" key="1">
    <source>
        <dbReference type="EMBL" id="PLB44458.1"/>
    </source>
</evidence>
<comment type="caution">
    <text evidence="1">The sequence shown here is derived from an EMBL/GenBank/DDBJ whole genome shotgun (WGS) entry which is preliminary data.</text>
</comment>
<organism evidence="1 2">
    <name type="scientific">Aspergillus steynii IBT 23096</name>
    <dbReference type="NCBI Taxonomy" id="1392250"/>
    <lineage>
        <taxon>Eukaryota</taxon>
        <taxon>Fungi</taxon>
        <taxon>Dikarya</taxon>
        <taxon>Ascomycota</taxon>
        <taxon>Pezizomycotina</taxon>
        <taxon>Eurotiomycetes</taxon>
        <taxon>Eurotiomycetidae</taxon>
        <taxon>Eurotiales</taxon>
        <taxon>Aspergillaceae</taxon>
        <taxon>Aspergillus</taxon>
        <taxon>Aspergillus subgen. Circumdati</taxon>
    </lineage>
</organism>
<dbReference type="AlphaFoldDB" id="A0A2I2FUY1"/>
<evidence type="ECO:0000313" key="2">
    <source>
        <dbReference type="Proteomes" id="UP000234275"/>
    </source>
</evidence>
<dbReference type="VEuPathDB" id="FungiDB:P170DRAFT_440737"/>
<protein>
    <submittedName>
        <fullName evidence="1">Uncharacterized protein</fullName>
    </submittedName>
</protein>
<proteinExistence type="predicted"/>
<sequence>MANTKSQSAIALLKNGPPFMRTARWEDSETVRLMLIASSTASRTELATDRPVNFLSLAPYGVESGESPQVKLTFFNASKNLRGNHPVIINKVSPAYRRDRDGGISGHGPSVTVTFCRLGQNPDSSAEESVSRTPDCRPSNQSVLRLQMLNCTSVI</sequence>
<reference evidence="1 2" key="1">
    <citation type="submission" date="2016-12" db="EMBL/GenBank/DDBJ databases">
        <title>The genomes of Aspergillus section Nigri reveals drivers in fungal speciation.</title>
        <authorList>
            <consortium name="DOE Joint Genome Institute"/>
            <person name="Vesth T.C."/>
            <person name="Nybo J."/>
            <person name="Theobald S."/>
            <person name="Brandl J."/>
            <person name="Frisvad J.C."/>
            <person name="Nielsen K.F."/>
            <person name="Lyhne E.K."/>
            <person name="Kogle M.E."/>
            <person name="Kuo A."/>
            <person name="Riley R."/>
            <person name="Clum A."/>
            <person name="Nolan M."/>
            <person name="Lipzen A."/>
            <person name="Salamov A."/>
            <person name="Henrissat B."/>
            <person name="Wiebenga A."/>
            <person name="De Vries R.P."/>
            <person name="Grigoriev I.V."/>
            <person name="Mortensen U.H."/>
            <person name="Andersen M.R."/>
            <person name="Baker S.E."/>
        </authorList>
    </citation>
    <scope>NUCLEOTIDE SEQUENCE [LARGE SCALE GENOMIC DNA]</scope>
    <source>
        <strain evidence="1 2">IBT 23096</strain>
    </source>
</reference>
<gene>
    <name evidence="1" type="ORF">P170DRAFT_440737</name>
</gene>
<name>A0A2I2FUY1_9EURO</name>
<dbReference type="EMBL" id="MSFO01000009">
    <property type="protein sequence ID" value="PLB44458.1"/>
    <property type="molecule type" value="Genomic_DNA"/>
</dbReference>
<dbReference type="RefSeq" id="XP_024699760.1">
    <property type="nucleotide sequence ID" value="XM_024850150.1"/>
</dbReference>
<accession>A0A2I2FUY1</accession>